<reference evidence="1 2" key="1">
    <citation type="journal article" date="2017" name="Gigascience">
        <title>Genome sequence of the small brown planthopper, Laodelphax striatellus.</title>
        <authorList>
            <person name="Zhu J."/>
            <person name="Jiang F."/>
            <person name="Wang X."/>
            <person name="Yang P."/>
            <person name="Bao Y."/>
            <person name="Zhao W."/>
            <person name="Wang W."/>
            <person name="Lu H."/>
            <person name="Wang Q."/>
            <person name="Cui N."/>
            <person name="Li J."/>
            <person name="Chen X."/>
            <person name="Luo L."/>
            <person name="Yu J."/>
            <person name="Kang L."/>
            <person name="Cui F."/>
        </authorList>
    </citation>
    <scope>NUCLEOTIDE SEQUENCE [LARGE SCALE GENOMIC DNA]</scope>
    <source>
        <strain evidence="1">Lst14</strain>
    </source>
</reference>
<protein>
    <submittedName>
        <fullName evidence="1">Uncharacterized protein</fullName>
    </submittedName>
</protein>
<evidence type="ECO:0000313" key="1">
    <source>
        <dbReference type="EMBL" id="RZF44154.1"/>
    </source>
</evidence>
<accession>A0A482XE38</accession>
<dbReference type="InParanoid" id="A0A482XE38"/>
<comment type="caution">
    <text evidence="1">The sequence shown here is derived from an EMBL/GenBank/DDBJ whole genome shotgun (WGS) entry which is preliminary data.</text>
</comment>
<keyword evidence="2" id="KW-1185">Reference proteome</keyword>
<proteinExistence type="predicted"/>
<dbReference type="Proteomes" id="UP000291343">
    <property type="component" value="Unassembled WGS sequence"/>
</dbReference>
<gene>
    <name evidence="1" type="ORF">LSTR_LSTR003794</name>
</gene>
<evidence type="ECO:0000313" key="2">
    <source>
        <dbReference type="Proteomes" id="UP000291343"/>
    </source>
</evidence>
<dbReference type="AlphaFoldDB" id="A0A482XE38"/>
<name>A0A482XE38_LAOST</name>
<organism evidence="1 2">
    <name type="scientific">Laodelphax striatellus</name>
    <name type="common">Small brown planthopper</name>
    <name type="synonym">Delphax striatella</name>
    <dbReference type="NCBI Taxonomy" id="195883"/>
    <lineage>
        <taxon>Eukaryota</taxon>
        <taxon>Metazoa</taxon>
        <taxon>Ecdysozoa</taxon>
        <taxon>Arthropoda</taxon>
        <taxon>Hexapoda</taxon>
        <taxon>Insecta</taxon>
        <taxon>Pterygota</taxon>
        <taxon>Neoptera</taxon>
        <taxon>Paraneoptera</taxon>
        <taxon>Hemiptera</taxon>
        <taxon>Auchenorrhyncha</taxon>
        <taxon>Fulgoroidea</taxon>
        <taxon>Delphacidae</taxon>
        <taxon>Criomorphinae</taxon>
        <taxon>Laodelphax</taxon>
    </lineage>
</organism>
<dbReference type="EMBL" id="QKKF02011224">
    <property type="protein sequence ID" value="RZF44154.1"/>
    <property type="molecule type" value="Genomic_DNA"/>
</dbReference>
<sequence length="109" mass="11989">MWKETSSLGIRIIISILSCFERSTDKREKVDFHGDGKKSGCVEGPRGGECGDVCGWRRKTPTEASTNGVKRRLTRMESVCNGPSRRTADAIFEITVDQIAGNGKSCHRA</sequence>